<dbReference type="RefSeq" id="XP_018700656.1">
    <property type="nucleotide sequence ID" value="XM_018852192.1"/>
</dbReference>
<dbReference type="GO" id="GO:0006508">
    <property type="term" value="P:proteolysis"/>
    <property type="evidence" value="ECO:0007669"/>
    <property type="project" value="UniProtKB-KW"/>
</dbReference>
<evidence type="ECO:0000256" key="9">
    <source>
        <dbReference type="RuleBase" id="RU004386"/>
    </source>
</evidence>
<keyword evidence="11" id="KW-1185">Reference proteome</keyword>
<dbReference type="GO" id="GO:0000324">
    <property type="term" value="C:fungal-type vacuole"/>
    <property type="evidence" value="ECO:0007669"/>
    <property type="project" value="TreeGrafter"/>
</dbReference>
<accession>A0A167M3U3</accession>
<dbReference type="AlphaFoldDB" id="A0A167M3U3"/>
<dbReference type="EMBL" id="AZHB01000032">
    <property type="protein sequence ID" value="OAA53887.1"/>
    <property type="molecule type" value="Genomic_DNA"/>
</dbReference>
<gene>
    <name evidence="10" type="ORF">ISF_08589</name>
</gene>
<organism evidence="10 11">
    <name type="scientific">Cordyceps fumosorosea (strain ARSEF 2679)</name>
    <name type="common">Isaria fumosorosea</name>
    <dbReference type="NCBI Taxonomy" id="1081104"/>
    <lineage>
        <taxon>Eukaryota</taxon>
        <taxon>Fungi</taxon>
        <taxon>Dikarya</taxon>
        <taxon>Ascomycota</taxon>
        <taxon>Pezizomycotina</taxon>
        <taxon>Sordariomycetes</taxon>
        <taxon>Hypocreomycetidae</taxon>
        <taxon>Hypocreales</taxon>
        <taxon>Cordycipitaceae</taxon>
        <taxon>Cordyceps</taxon>
    </lineage>
</organism>
<keyword evidence="8 9" id="KW-0482">Metalloprotease</keyword>
<evidence type="ECO:0000256" key="3">
    <source>
        <dbReference type="ARBA" id="ARBA00022438"/>
    </source>
</evidence>
<evidence type="ECO:0000256" key="4">
    <source>
        <dbReference type="ARBA" id="ARBA00022670"/>
    </source>
</evidence>
<dbReference type="STRING" id="1081104.A0A167M3U3"/>
<reference evidence="10 11" key="1">
    <citation type="journal article" date="2016" name="Genome Biol. Evol.">
        <title>Divergent and convergent evolution of fungal pathogenicity.</title>
        <authorList>
            <person name="Shang Y."/>
            <person name="Xiao G."/>
            <person name="Zheng P."/>
            <person name="Cen K."/>
            <person name="Zhan S."/>
            <person name="Wang C."/>
        </authorList>
    </citation>
    <scope>NUCLEOTIDE SEQUENCE [LARGE SCALE GENOMIC DNA]</scope>
    <source>
        <strain evidence="10 11">ARSEF 2679</strain>
    </source>
</reference>
<comment type="caution">
    <text evidence="10">The sequence shown here is derived from an EMBL/GenBank/DDBJ whole genome shotgun (WGS) entry which is preliminary data.</text>
</comment>
<proteinExistence type="inferred from homology"/>
<dbReference type="Gene3D" id="3.40.630.10">
    <property type="entry name" value="Zn peptidases"/>
    <property type="match status" value="1"/>
</dbReference>
<evidence type="ECO:0000256" key="6">
    <source>
        <dbReference type="ARBA" id="ARBA00022801"/>
    </source>
</evidence>
<dbReference type="Proteomes" id="UP000076744">
    <property type="component" value="Unassembled WGS sequence"/>
</dbReference>
<dbReference type="InterPro" id="IPR023358">
    <property type="entry name" value="Peptidase_M18_dom2"/>
</dbReference>
<dbReference type="PANTHER" id="PTHR28570:SF4">
    <property type="entry name" value="VACUOLAR AMINOPEPTIDASE 1"/>
    <property type="match status" value="1"/>
</dbReference>
<comment type="similarity">
    <text evidence="2 9">Belongs to the peptidase M18 family.</text>
</comment>
<dbReference type="InterPro" id="IPR001948">
    <property type="entry name" value="Peptidase_M18"/>
</dbReference>
<evidence type="ECO:0000256" key="2">
    <source>
        <dbReference type="ARBA" id="ARBA00008290"/>
    </source>
</evidence>
<name>A0A167M3U3_CORFA</name>
<dbReference type="Pfam" id="PF02127">
    <property type="entry name" value="Peptidase_M18"/>
    <property type="match status" value="1"/>
</dbReference>
<evidence type="ECO:0000256" key="1">
    <source>
        <dbReference type="ARBA" id="ARBA00001947"/>
    </source>
</evidence>
<dbReference type="Gene3D" id="2.30.250.10">
    <property type="entry name" value="Aminopeptidase i, Domain 2"/>
    <property type="match status" value="1"/>
</dbReference>
<sequence length="479" mass="50691">MTRREPSSSPVGLYMHAAASRQPTAEAAATAARQQRQEYTPEQFTQPFCDFMTENPTSFHVVDYCKSRLHNAGFQELPSGELWTGKIRPGGKYWTSRNGSAIIAFAIGRAYKPGDGVAMIAGHIDAKTVKLKPVSAKPANATACLQLGVAPHANGLDPTWWDRDLGLAGRVVVRDPDTGGTTARLVRLGWPIATHLSPGGRSETTTPIIGLSSAYSAGEQRPLGSPGEFVHGQPPELVQLVAGELGVSYAQIVRWDLELYDFQPARALGLRRELITAGGLEGRLCSWAAMMGLLAAEEHDDDDVDGGGYVRMVGLLDDVEIGGNGSAFLPTAVERMVESLAGDAGQTPGLLGRTYARSFLVAGEVAYAGHPDLVDSEGCAPRLNTGVAVKHDPDGGTDAAVLTRVAELVGARVQPYQARVGVGPVLSSVMGCRAAEAGIVQLGVHSVRATTGALDPGLGVLFYKGFLENWHRIDGEFAS</sequence>
<dbReference type="GeneID" id="30024881"/>
<evidence type="ECO:0000313" key="10">
    <source>
        <dbReference type="EMBL" id="OAA53887.1"/>
    </source>
</evidence>
<dbReference type="SUPFAM" id="SSF53187">
    <property type="entry name" value="Zn-dependent exopeptidases"/>
    <property type="match status" value="1"/>
</dbReference>
<dbReference type="SUPFAM" id="SSF101821">
    <property type="entry name" value="Aminopeptidase/glucanase lid domain"/>
    <property type="match status" value="1"/>
</dbReference>
<dbReference type="GO" id="GO:0070006">
    <property type="term" value="F:metalloaminopeptidase activity"/>
    <property type="evidence" value="ECO:0007669"/>
    <property type="project" value="TreeGrafter"/>
</dbReference>
<evidence type="ECO:0000256" key="7">
    <source>
        <dbReference type="ARBA" id="ARBA00022833"/>
    </source>
</evidence>
<keyword evidence="7 9" id="KW-0862">Zinc</keyword>
<dbReference type="GO" id="GO:0008270">
    <property type="term" value="F:zinc ion binding"/>
    <property type="evidence" value="ECO:0007669"/>
    <property type="project" value="InterPro"/>
</dbReference>
<dbReference type="PRINTS" id="PR00932">
    <property type="entry name" value="AMINO1PTASE"/>
</dbReference>
<dbReference type="OrthoDB" id="9880441at2759"/>
<comment type="cofactor">
    <cofactor evidence="1">
        <name>Zn(2+)</name>
        <dbReference type="ChEBI" id="CHEBI:29105"/>
    </cofactor>
</comment>
<protein>
    <submittedName>
        <fullName evidence="10">Peptidase M18</fullName>
    </submittedName>
</protein>
<dbReference type="PANTHER" id="PTHR28570">
    <property type="entry name" value="ASPARTYL AMINOPEPTIDASE"/>
    <property type="match status" value="1"/>
</dbReference>
<keyword evidence="3 9" id="KW-0031">Aminopeptidase</keyword>
<evidence type="ECO:0000256" key="8">
    <source>
        <dbReference type="ARBA" id="ARBA00023049"/>
    </source>
</evidence>
<keyword evidence="5 9" id="KW-0479">Metal-binding</keyword>
<evidence type="ECO:0000256" key="5">
    <source>
        <dbReference type="ARBA" id="ARBA00022723"/>
    </source>
</evidence>
<keyword evidence="6 9" id="KW-0378">Hydrolase</keyword>
<keyword evidence="4 9" id="KW-0645">Protease</keyword>
<evidence type="ECO:0000313" key="11">
    <source>
        <dbReference type="Proteomes" id="UP000076744"/>
    </source>
</evidence>